<evidence type="ECO:0000313" key="3">
    <source>
        <dbReference type="Proteomes" id="UP000277108"/>
    </source>
</evidence>
<dbReference type="GO" id="GO:0016020">
    <property type="term" value="C:membrane"/>
    <property type="evidence" value="ECO:0007669"/>
    <property type="project" value="InterPro"/>
</dbReference>
<sequence length="405" mass="47782">MTSRNLYQLRKKQFNNQAMQYNKYIFNSHFLLFLFISFGAFLLWYQQLIQNGEPHLYQRIAVSLIIGLVSVQSIRMYLKRADMLYLLPYEQHMSDYFNNAIVDSIKKLIVRKIIVALILSPLAMLEGLTGYQFILLIILIIILTTLMLLMKALLIISGHYSVVFDLVQVIVVSTIVLSSFYNTLISIVFISVCIMICSTLVYWIKHKKLLVNWGALIDYEMKLEESYYKFINMFVDVPHLGLRVKRRQWLDPIVSLLTPSNKGPLTIFEYVYVRSLVRGKELLFICIRLIVLAVIVMYLVRNVHVDTLVVTLCVYLIALQLIQLFMQHRYGQWIEIWPIDERDQIRQFKRFYFKIMMAVIIILLVAFVIFHPSQFYYILIPIGILVYTYYVTTKKLVAQYYELSD</sequence>
<organism evidence="2 3">
    <name type="scientific">Abyssicoccus albus</name>
    <dbReference type="NCBI Taxonomy" id="1817405"/>
    <lineage>
        <taxon>Bacteria</taxon>
        <taxon>Bacillati</taxon>
        <taxon>Bacillota</taxon>
        <taxon>Bacilli</taxon>
        <taxon>Bacillales</taxon>
        <taxon>Abyssicoccaceae</taxon>
    </lineage>
</organism>
<feature type="transmembrane region" description="Helical" evidence="1">
    <location>
        <begin position="131"/>
        <end position="150"/>
    </location>
</feature>
<feature type="transmembrane region" description="Helical" evidence="1">
    <location>
        <begin position="282"/>
        <end position="301"/>
    </location>
</feature>
<keyword evidence="3" id="KW-1185">Reference proteome</keyword>
<dbReference type="EMBL" id="RKRK01000002">
    <property type="protein sequence ID" value="RPF58334.1"/>
    <property type="molecule type" value="Genomic_DNA"/>
</dbReference>
<dbReference type="Proteomes" id="UP000277108">
    <property type="component" value="Unassembled WGS sequence"/>
</dbReference>
<reference evidence="2 3" key="1">
    <citation type="submission" date="2018-11" db="EMBL/GenBank/DDBJ databases">
        <title>Genomic Encyclopedia of Type Strains, Phase IV (KMG-IV): sequencing the most valuable type-strain genomes for metagenomic binning, comparative biology and taxonomic classification.</title>
        <authorList>
            <person name="Goeker M."/>
        </authorList>
    </citation>
    <scope>NUCLEOTIDE SEQUENCE [LARGE SCALE GENOMIC DNA]</scope>
    <source>
        <strain evidence="2 3">DSM 29158</strain>
    </source>
</reference>
<name>A0A3N5BKC6_9BACL</name>
<protein>
    <submittedName>
        <fullName evidence="2">ABC-2 type transport system permease protein</fullName>
    </submittedName>
</protein>
<comment type="caution">
    <text evidence="2">The sequence shown here is derived from an EMBL/GenBank/DDBJ whole genome shotgun (WGS) entry which is preliminary data.</text>
</comment>
<feature type="transmembrane region" description="Helical" evidence="1">
    <location>
        <begin position="108"/>
        <end position="125"/>
    </location>
</feature>
<dbReference type="InterPro" id="IPR010288">
    <property type="entry name" value="EcsB_ABC"/>
</dbReference>
<dbReference type="RefSeq" id="WP_123807746.1">
    <property type="nucleotide sequence ID" value="NZ_RKRK01000002.1"/>
</dbReference>
<keyword evidence="1" id="KW-0472">Membrane</keyword>
<dbReference type="AlphaFoldDB" id="A0A3N5BKC6"/>
<feature type="transmembrane region" description="Helical" evidence="1">
    <location>
        <begin position="307"/>
        <end position="326"/>
    </location>
</feature>
<keyword evidence="1" id="KW-1133">Transmembrane helix</keyword>
<evidence type="ECO:0000313" key="2">
    <source>
        <dbReference type="EMBL" id="RPF58334.1"/>
    </source>
</evidence>
<proteinExistence type="predicted"/>
<feature type="transmembrane region" description="Helical" evidence="1">
    <location>
        <begin position="21"/>
        <end position="44"/>
    </location>
</feature>
<evidence type="ECO:0000256" key="1">
    <source>
        <dbReference type="SAM" id="Phobius"/>
    </source>
</evidence>
<feature type="transmembrane region" description="Helical" evidence="1">
    <location>
        <begin position="56"/>
        <end position="78"/>
    </location>
</feature>
<dbReference type="Pfam" id="PF05975">
    <property type="entry name" value="EcsB"/>
    <property type="match status" value="1"/>
</dbReference>
<feature type="transmembrane region" description="Helical" evidence="1">
    <location>
        <begin position="187"/>
        <end position="204"/>
    </location>
</feature>
<feature type="transmembrane region" description="Helical" evidence="1">
    <location>
        <begin position="375"/>
        <end position="392"/>
    </location>
</feature>
<accession>A0A3N5BKC6</accession>
<keyword evidence="1" id="KW-0812">Transmembrane</keyword>
<dbReference type="PIRSF" id="PIRSF037259">
    <property type="entry name" value="EcsB_ABC"/>
    <property type="match status" value="1"/>
</dbReference>
<gene>
    <name evidence="2" type="ORF">EDD62_0980</name>
</gene>
<dbReference type="OrthoDB" id="2447941at2"/>
<feature type="transmembrane region" description="Helical" evidence="1">
    <location>
        <begin position="162"/>
        <end position="181"/>
    </location>
</feature>
<feature type="transmembrane region" description="Helical" evidence="1">
    <location>
        <begin position="351"/>
        <end position="369"/>
    </location>
</feature>